<dbReference type="InterPro" id="IPR001041">
    <property type="entry name" value="2Fe-2S_ferredoxin-type"/>
</dbReference>
<dbReference type="PANTHER" id="PTHR44379:SF5">
    <property type="entry name" value="OXIDOREDUCTASE WITH IRON-SULFUR SUBUNIT"/>
    <property type="match status" value="1"/>
</dbReference>
<dbReference type="InterPro" id="IPR006058">
    <property type="entry name" value="2Fe2S_fd_BS"/>
</dbReference>
<keyword evidence="4" id="KW-0408">Iron</keyword>
<dbReference type="SUPFAM" id="SSF47741">
    <property type="entry name" value="CO dehydrogenase ISP C-domain like"/>
    <property type="match status" value="1"/>
</dbReference>
<dbReference type="GO" id="GO:0016491">
    <property type="term" value="F:oxidoreductase activity"/>
    <property type="evidence" value="ECO:0007669"/>
    <property type="project" value="UniProtKB-KW"/>
</dbReference>
<evidence type="ECO:0000256" key="3">
    <source>
        <dbReference type="ARBA" id="ARBA00023002"/>
    </source>
</evidence>
<dbReference type="Gene3D" id="1.10.150.120">
    <property type="entry name" value="[2Fe-2S]-binding domain"/>
    <property type="match status" value="1"/>
</dbReference>
<keyword evidence="5" id="KW-0411">Iron-sulfur</keyword>
<dbReference type="CDD" id="cd00207">
    <property type="entry name" value="fer2"/>
    <property type="match status" value="1"/>
</dbReference>
<keyword evidence="2" id="KW-0479">Metal-binding</keyword>
<feature type="non-terminal residue" evidence="7">
    <location>
        <position position="1"/>
    </location>
</feature>
<name>A0A381ZC79_9ZZZZ</name>
<dbReference type="InterPro" id="IPR012675">
    <property type="entry name" value="Beta-grasp_dom_sf"/>
</dbReference>
<dbReference type="GO" id="GO:0051537">
    <property type="term" value="F:2 iron, 2 sulfur cluster binding"/>
    <property type="evidence" value="ECO:0007669"/>
    <property type="project" value="UniProtKB-KW"/>
</dbReference>
<dbReference type="InterPro" id="IPR051452">
    <property type="entry name" value="Diverse_Oxidoreductases"/>
</dbReference>
<reference evidence="7" key="1">
    <citation type="submission" date="2018-05" db="EMBL/GenBank/DDBJ databases">
        <authorList>
            <person name="Lanie J.A."/>
            <person name="Ng W.-L."/>
            <person name="Kazmierczak K.M."/>
            <person name="Andrzejewski T.M."/>
            <person name="Davidsen T.M."/>
            <person name="Wayne K.J."/>
            <person name="Tettelin H."/>
            <person name="Glass J.I."/>
            <person name="Rusch D."/>
            <person name="Podicherti R."/>
            <person name="Tsui H.-C.T."/>
            <person name="Winkler M.E."/>
        </authorList>
    </citation>
    <scope>NUCLEOTIDE SEQUENCE</scope>
</reference>
<evidence type="ECO:0000313" key="7">
    <source>
        <dbReference type="EMBL" id="SVA86363.1"/>
    </source>
</evidence>
<evidence type="ECO:0000256" key="5">
    <source>
        <dbReference type="ARBA" id="ARBA00023014"/>
    </source>
</evidence>
<keyword evidence="1" id="KW-0001">2Fe-2S</keyword>
<dbReference type="EMBL" id="UINC01020606">
    <property type="protein sequence ID" value="SVA86363.1"/>
    <property type="molecule type" value="Genomic_DNA"/>
</dbReference>
<feature type="domain" description="2Fe-2S ferredoxin-type" evidence="6">
    <location>
        <begin position="3"/>
        <end position="79"/>
    </location>
</feature>
<evidence type="ECO:0000259" key="6">
    <source>
        <dbReference type="PROSITE" id="PS51085"/>
    </source>
</evidence>
<dbReference type="Pfam" id="PF00111">
    <property type="entry name" value="Fer2"/>
    <property type="match status" value="1"/>
</dbReference>
<dbReference type="Pfam" id="PF01799">
    <property type="entry name" value="Fer2_2"/>
    <property type="match status" value="1"/>
</dbReference>
<dbReference type="AlphaFoldDB" id="A0A381ZC79"/>
<organism evidence="7">
    <name type="scientific">marine metagenome</name>
    <dbReference type="NCBI Taxonomy" id="408172"/>
    <lineage>
        <taxon>unclassified sequences</taxon>
        <taxon>metagenomes</taxon>
        <taxon>ecological metagenomes</taxon>
    </lineage>
</organism>
<dbReference type="InterPro" id="IPR036010">
    <property type="entry name" value="2Fe-2S_ferredoxin-like_sf"/>
</dbReference>
<dbReference type="Gene3D" id="3.10.20.30">
    <property type="match status" value="1"/>
</dbReference>
<accession>A0A381ZC79</accession>
<sequence>VKQEYNLIVNGSTYTAEAEPSESLLDVLRERLGLTGSKIGCNEAECGSCTVIVDGLAMLSCVMLVGDARNKEVLTIEGLAADGELHPLQTAMINNGGIQCGYCTPGVIMSAYALLQEDPHPTSDEIRFALAGNICRCTGYNKIVESIQAAASNMRSQ</sequence>
<evidence type="ECO:0000256" key="2">
    <source>
        <dbReference type="ARBA" id="ARBA00022723"/>
    </source>
</evidence>
<dbReference type="PANTHER" id="PTHR44379">
    <property type="entry name" value="OXIDOREDUCTASE WITH IRON-SULFUR SUBUNIT"/>
    <property type="match status" value="1"/>
</dbReference>
<evidence type="ECO:0000256" key="4">
    <source>
        <dbReference type="ARBA" id="ARBA00023004"/>
    </source>
</evidence>
<dbReference type="InterPro" id="IPR036884">
    <property type="entry name" value="2Fe-2S-bd_dom_sf"/>
</dbReference>
<proteinExistence type="predicted"/>
<dbReference type="SUPFAM" id="SSF54292">
    <property type="entry name" value="2Fe-2S ferredoxin-like"/>
    <property type="match status" value="1"/>
</dbReference>
<dbReference type="FunFam" id="1.10.150.120:FF:000003">
    <property type="entry name" value="Carbon monoxide dehydrogenase, small subunit"/>
    <property type="match status" value="1"/>
</dbReference>
<dbReference type="PROSITE" id="PS00197">
    <property type="entry name" value="2FE2S_FER_1"/>
    <property type="match status" value="1"/>
</dbReference>
<dbReference type="InterPro" id="IPR002888">
    <property type="entry name" value="2Fe-2S-bd"/>
</dbReference>
<keyword evidence="3" id="KW-0560">Oxidoreductase</keyword>
<gene>
    <name evidence="7" type="ORF">METZ01_LOCUS139217</name>
</gene>
<dbReference type="PROSITE" id="PS51085">
    <property type="entry name" value="2FE2S_FER_2"/>
    <property type="match status" value="1"/>
</dbReference>
<protein>
    <recommendedName>
        <fullName evidence="6">2Fe-2S ferredoxin-type domain-containing protein</fullName>
    </recommendedName>
</protein>
<dbReference type="GO" id="GO:0046872">
    <property type="term" value="F:metal ion binding"/>
    <property type="evidence" value="ECO:0007669"/>
    <property type="project" value="UniProtKB-KW"/>
</dbReference>
<evidence type="ECO:0000256" key="1">
    <source>
        <dbReference type="ARBA" id="ARBA00022714"/>
    </source>
</evidence>